<evidence type="ECO:0000313" key="3">
    <source>
        <dbReference type="Proteomes" id="UP000604046"/>
    </source>
</evidence>
<comment type="caution">
    <text evidence="2">The sequence shown here is derived from an EMBL/GenBank/DDBJ whole genome shotgun (WGS) entry which is preliminary data.</text>
</comment>
<dbReference type="OrthoDB" id="336240at2759"/>
<proteinExistence type="predicted"/>
<evidence type="ECO:0000313" key="2">
    <source>
        <dbReference type="EMBL" id="CAE7035214.1"/>
    </source>
</evidence>
<keyword evidence="3" id="KW-1185">Reference proteome</keyword>
<sequence>MPTRTVGFEEFRDVLPGSCLCLHYCPWLEECYCAEPLAIRAGSQRSREAQLQPLLVQKGKVAKTVRSMLSHASAHPVAHRADCASQQSMLARSSRWGELETLQARVRAASHHLGETDPLIKRTNKVVSKASALRQYCMNTYVQLSMQRLPSNMDEMIGKLYDLQQLPLGLGVWEDPFLSWARDAEAVWRVEQPALKLLVNMLSNPSEYCNAWVKTVLNAEPKLLRAFNRAMTNELLKLPDAGSLLAKSMGDSLQELHLPSVHREIRSLASALGVLESQWLEHALLRFIKGRTSLDTAAGLGDNRALCALLSALLLEVVIIQPKACAQLAKAATDVETMTTLPQTQRAVHELCKRLMLDEEEASFLSIELLSNGGLRIGLQTAWGHPSAQSAVDAIGAGAVVDKKMPLGELQRWRPGVDALKQVVAFPERCQRACHASEHSAAVLAHARRRLLGAIGAVAKASSTLDDLLPRHDAQHVKVMELEQLYTAKIKAEAGLSSKALRGSEEDEEVLEKFQQQMKEDKIQLSDARNVFRDLQQNMASTQVHLEEAIVHLVKSTSQWKSASLEASEADSTAASTTAAFKDVLCAPLCPVKRP</sequence>
<dbReference type="Proteomes" id="UP000604046">
    <property type="component" value="Unassembled WGS sequence"/>
</dbReference>
<keyword evidence="1" id="KW-0175">Coiled coil</keyword>
<gene>
    <name evidence="2" type="ORF">SNAT2548_LOCUS4263</name>
</gene>
<protein>
    <submittedName>
        <fullName evidence="2">Uncharacterized protein</fullName>
    </submittedName>
</protein>
<accession>A0A812IEA3</accession>
<feature type="coiled-coil region" evidence="1">
    <location>
        <begin position="504"/>
        <end position="538"/>
    </location>
</feature>
<dbReference type="EMBL" id="CAJNDS010000261">
    <property type="protein sequence ID" value="CAE7035214.1"/>
    <property type="molecule type" value="Genomic_DNA"/>
</dbReference>
<organism evidence="2 3">
    <name type="scientific">Symbiodinium natans</name>
    <dbReference type="NCBI Taxonomy" id="878477"/>
    <lineage>
        <taxon>Eukaryota</taxon>
        <taxon>Sar</taxon>
        <taxon>Alveolata</taxon>
        <taxon>Dinophyceae</taxon>
        <taxon>Suessiales</taxon>
        <taxon>Symbiodiniaceae</taxon>
        <taxon>Symbiodinium</taxon>
    </lineage>
</organism>
<reference evidence="2" key="1">
    <citation type="submission" date="2021-02" db="EMBL/GenBank/DDBJ databases">
        <authorList>
            <person name="Dougan E. K."/>
            <person name="Rhodes N."/>
            <person name="Thang M."/>
            <person name="Chan C."/>
        </authorList>
    </citation>
    <scope>NUCLEOTIDE SEQUENCE</scope>
</reference>
<name>A0A812IEA3_9DINO</name>
<dbReference type="AlphaFoldDB" id="A0A812IEA3"/>
<evidence type="ECO:0000256" key="1">
    <source>
        <dbReference type="SAM" id="Coils"/>
    </source>
</evidence>